<keyword evidence="2" id="KW-1185">Reference proteome</keyword>
<comment type="caution">
    <text evidence="1">The sequence shown here is derived from an EMBL/GenBank/DDBJ whole genome shotgun (WGS) entry which is preliminary data.</text>
</comment>
<evidence type="ECO:0000313" key="2">
    <source>
        <dbReference type="Proteomes" id="UP001358586"/>
    </source>
</evidence>
<dbReference type="EMBL" id="JARKNE010000006">
    <property type="protein sequence ID" value="KAK5825268.1"/>
    <property type="molecule type" value="Genomic_DNA"/>
</dbReference>
<gene>
    <name evidence="1" type="ORF">PVK06_020082</name>
</gene>
<dbReference type="Proteomes" id="UP001358586">
    <property type="component" value="Chromosome 6"/>
</dbReference>
<proteinExistence type="predicted"/>
<reference evidence="1 2" key="1">
    <citation type="submission" date="2023-03" db="EMBL/GenBank/DDBJ databases">
        <title>WGS of Gossypium arboreum.</title>
        <authorList>
            <person name="Yu D."/>
        </authorList>
    </citation>
    <scope>NUCLEOTIDE SEQUENCE [LARGE SCALE GENOMIC DNA]</scope>
    <source>
        <tissue evidence="1">Leaf</tissue>
    </source>
</reference>
<evidence type="ECO:0000313" key="1">
    <source>
        <dbReference type="EMBL" id="KAK5825268.1"/>
    </source>
</evidence>
<name>A0ABR0PLN2_GOSAR</name>
<protein>
    <submittedName>
        <fullName evidence="1">Uncharacterized protein</fullName>
    </submittedName>
</protein>
<organism evidence="1 2">
    <name type="scientific">Gossypium arboreum</name>
    <name type="common">Tree cotton</name>
    <name type="synonym">Gossypium nanking</name>
    <dbReference type="NCBI Taxonomy" id="29729"/>
    <lineage>
        <taxon>Eukaryota</taxon>
        <taxon>Viridiplantae</taxon>
        <taxon>Streptophyta</taxon>
        <taxon>Embryophyta</taxon>
        <taxon>Tracheophyta</taxon>
        <taxon>Spermatophyta</taxon>
        <taxon>Magnoliopsida</taxon>
        <taxon>eudicotyledons</taxon>
        <taxon>Gunneridae</taxon>
        <taxon>Pentapetalae</taxon>
        <taxon>rosids</taxon>
        <taxon>malvids</taxon>
        <taxon>Malvales</taxon>
        <taxon>Malvaceae</taxon>
        <taxon>Malvoideae</taxon>
        <taxon>Gossypium</taxon>
    </lineage>
</organism>
<accession>A0ABR0PLN2</accession>
<sequence length="178" mass="20439">MRWRCSLELALRVEGWLQGLFSIKGVWFFKAKGGGMAGANTVDEDLANLNIMDDEEEPLMVLRDDDEEDYLYDLCLVGRVLTDSVVCLTLRNQQVEFRWDLSLRAAPRRGGQVASKWLREENEIDKWVRMEIDGERRGRVFGADVTNNGEHGDGMRTVGWSTRQPWVTKEKGRIDSSK</sequence>